<dbReference type="EMBL" id="REFJ01000005">
    <property type="protein sequence ID" value="RMA78906.1"/>
    <property type="molecule type" value="Genomic_DNA"/>
</dbReference>
<organism evidence="1 2">
    <name type="scientific">Umboniibacter marinipuniceus</name>
    <dbReference type="NCBI Taxonomy" id="569599"/>
    <lineage>
        <taxon>Bacteria</taxon>
        <taxon>Pseudomonadati</taxon>
        <taxon>Pseudomonadota</taxon>
        <taxon>Gammaproteobacteria</taxon>
        <taxon>Cellvibrionales</taxon>
        <taxon>Cellvibrionaceae</taxon>
        <taxon>Umboniibacter</taxon>
    </lineage>
</organism>
<sequence>MYIFSITAVARVDQDGLTAGTSRPFIVYINFADLFGSRALAQAYLLKAGFHKLRFDDQKHLSAEQLSDHATVAGNKQIVEALKHGFSLQMFESH</sequence>
<evidence type="ECO:0000313" key="1">
    <source>
        <dbReference type="EMBL" id="RMA78906.1"/>
    </source>
</evidence>
<accession>A0A3M0A2N6</accession>
<comment type="caution">
    <text evidence="1">The sequence shown here is derived from an EMBL/GenBank/DDBJ whole genome shotgun (WGS) entry which is preliminary data.</text>
</comment>
<evidence type="ECO:0000313" key="2">
    <source>
        <dbReference type="Proteomes" id="UP000267187"/>
    </source>
</evidence>
<keyword evidence="2" id="KW-1185">Reference proteome</keyword>
<dbReference type="Proteomes" id="UP000267187">
    <property type="component" value="Unassembled WGS sequence"/>
</dbReference>
<dbReference type="OrthoDB" id="5624986at2"/>
<gene>
    <name evidence="1" type="ORF">DFR27_2247</name>
</gene>
<name>A0A3M0A2N6_9GAMM</name>
<proteinExistence type="predicted"/>
<dbReference type="RefSeq" id="WP_121877541.1">
    <property type="nucleotide sequence ID" value="NZ_REFJ01000005.1"/>
</dbReference>
<protein>
    <submittedName>
        <fullName evidence="1">Uncharacterized protein</fullName>
    </submittedName>
</protein>
<dbReference type="AlphaFoldDB" id="A0A3M0A2N6"/>
<reference evidence="1 2" key="1">
    <citation type="submission" date="2018-10" db="EMBL/GenBank/DDBJ databases">
        <title>Genomic Encyclopedia of Type Strains, Phase IV (KMG-IV): sequencing the most valuable type-strain genomes for metagenomic binning, comparative biology and taxonomic classification.</title>
        <authorList>
            <person name="Goeker M."/>
        </authorList>
    </citation>
    <scope>NUCLEOTIDE SEQUENCE [LARGE SCALE GENOMIC DNA]</scope>
    <source>
        <strain evidence="1 2">DSM 25080</strain>
    </source>
</reference>